<dbReference type="EMBL" id="BAAALS010000012">
    <property type="protein sequence ID" value="GAA1756010.1"/>
    <property type="molecule type" value="Genomic_DNA"/>
</dbReference>
<reference evidence="2 3" key="1">
    <citation type="journal article" date="2019" name="Int. J. Syst. Evol. Microbiol.">
        <title>The Global Catalogue of Microorganisms (GCM) 10K type strain sequencing project: providing services to taxonomists for standard genome sequencing and annotation.</title>
        <authorList>
            <consortium name="The Broad Institute Genomics Platform"/>
            <consortium name="The Broad Institute Genome Sequencing Center for Infectious Disease"/>
            <person name="Wu L."/>
            <person name="Ma J."/>
        </authorList>
    </citation>
    <scope>NUCLEOTIDE SEQUENCE [LARGE SCALE GENOMIC DNA]</scope>
    <source>
        <strain evidence="2 3">JCM 13249</strain>
    </source>
</reference>
<sequence length="213" mass="22395">MRPQPTPAPAVPMAGARSAGTSVGWTLLVVLLGFLFAGLNTVLAYVTLGLPNAIPIGVGLVLCLAFAVAVRLLHRAAWLSWLSILPALFVLVGSVQLAPEAALDRRGVRQDVVIVDAKAVGKRHSYTLSGPQGQLTEPLIYAGSNPGYQVGDRLTVVTDPEGVVELEDAAKVDPAGMVGALLFGLSGWTVTALLAGWRGHARRQRGRHDDLVI</sequence>
<feature type="transmembrane region" description="Helical" evidence="1">
    <location>
        <begin position="53"/>
        <end position="73"/>
    </location>
</feature>
<evidence type="ECO:0008006" key="4">
    <source>
        <dbReference type="Google" id="ProtNLM"/>
    </source>
</evidence>
<evidence type="ECO:0000256" key="1">
    <source>
        <dbReference type="SAM" id="Phobius"/>
    </source>
</evidence>
<feature type="transmembrane region" description="Helical" evidence="1">
    <location>
        <begin position="78"/>
        <end position="98"/>
    </location>
</feature>
<keyword evidence="1" id="KW-0472">Membrane</keyword>
<gene>
    <name evidence="2" type="ORF">GCM10009681_29030</name>
</gene>
<comment type="caution">
    <text evidence="2">The sequence shown here is derived from an EMBL/GenBank/DDBJ whole genome shotgun (WGS) entry which is preliminary data.</text>
</comment>
<keyword evidence="1" id="KW-1133">Transmembrane helix</keyword>
<protein>
    <recommendedName>
        <fullName evidence="4">DUF3592 domain-containing protein</fullName>
    </recommendedName>
</protein>
<keyword evidence="3" id="KW-1185">Reference proteome</keyword>
<keyword evidence="1" id="KW-0812">Transmembrane</keyword>
<proteinExistence type="predicted"/>
<organism evidence="2 3">
    <name type="scientific">Luedemannella helvata</name>
    <dbReference type="NCBI Taxonomy" id="349315"/>
    <lineage>
        <taxon>Bacteria</taxon>
        <taxon>Bacillati</taxon>
        <taxon>Actinomycetota</taxon>
        <taxon>Actinomycetes</taxon>
        <taxon>Micromonosporales</taxon>
        <taxon>Micromonosporaceae</taxon>
        <taxon>Luedemannella</taxon>
    </lineage>
</organism>
<evidence type="ECO:0000313" key="3">
    <source>
        <dbReference type="Proteomes" id="UP001500655"/>
    </source>
</evidence>
<name>A0ABN2KH48_9ACTN</name>
<accession>A0ABN2KH48</accession>
<evidence type="ECO:0000313" key="2">
    <source>
        <dbReference type="EMBL" id="GAA1756010.1"/>
    </source>
</evidence>
<feature type="transmembrane region" description="Helical" evidence="1">
    <location>
        <begin position="175"/>
        <end position="197"/>
    </location>
</feature>
<feature type="transmembrane region" description="Helical" evidence="1">
    <location>
        <begin position="23"/>
        <end position="47"/>
    </location>
</feature>
<dbReference type="Proteomes" id="UP001500655">
    <property type="component" value="Unassembled WGS sequence"/>
</dbReference>
<dbReference type="RefSeq" id="WP_344081587.1">
    <property type="nucleotide sequence ID" value="NZ_BAAALS010000012.1"/>
</dbReference>